<evidence type="ECO:0000313" key="9">
    <source>
        <dbReference type="Proteomes" id="UP001063350"/>
    </source>
</evidence>
<keyword evidence="9" id="KW-1185">Reference proteome</keyword>
<evidence type="ECO:0000256" key="2">
    <source>
        <dbReference type="ARBA" id="ARBA00007362"/>
    </source>
</evidence>
<feature type="transmembrane region" description="Helical" evidence="6">
    <location>
        <begin position="31"/>
        <end position="51"/>
    </location>
</feature>
<feature type="domain" description="EamA" evidence="7">
    <location>
        <begin position="150"/>
        <end position="284"/>
    </location>
</feature>
<dbReference type="RefSeq" id="WP_267928656.1">
    <property type="nucleotide sequence ID" value="NZ_AP024233.1"/>
</dbReference>
<dbReference type="KEGG" id="ddu:GF1_11330"/>
<protein>
    <recommendedName>
        <fullName evidence="7">EamA domain-containing protein</fullName>
    </recommendedName>
</protein>
<gene>
    <name evidence="8" type="ORF">GF1_11330</name>
</gene>
<dbReference type="Pfam" id="PF00892">
    <property type="entry name" value="EamA"/>
    <property type="match status" value="2"/>
</dbReference>
<evidence type="ECO:0000256" key="6">
    <source>
        <dbReference type="SAM" id="Phobius"/>
    </source>
</evidence>
<feature type="transmembrane region" description="Helical" evidence="6">
    <location>
        <begin position="208"/>
        <end position="231"/>
    </location>
</feature>
<organism evidence="8 9">
    <name type="scientific">Desulfolithobacter dissulfuricans</name>
    <dbReference type="NCBI Taxonomy" id="2795293"/>
    <lineage>
        <taxon>Bacteria</taxon>
        <taxon>Pseudomonadati</taxon>
        <taxon>Thermodesulfobacteriota</taxon>
        <taxon>Desulfobulbia</taxon>
        <taxon>Desulfobulbales</taxon>
        <taxon>Desulfobulbaceae</taxon>
        <taxon>Desulfolithobacter</taxon>
    </lineage>
</organism>
<comment type="subcellular location">
    <subcellularLocation>
        <location evidence="1">Membrane</location>
        <topology evidence="1">Multi-pass membrane protein</topology>
    </subcellularLocation>
</comment>
<dbReference type="InterPro" id="IPR037185">
    <property type="entry name" value="EmrE-like"/>
</dbReference>
<feature type="domain" description="EamA" evidence="7">
    <location>
        <begin position="4"/>
        <end position="134"/>
    </location>
</feature>
<keyword evidence="4 6" id="KW-1133">Transmembrane helix</keyword>
<accession>A0A915XJJ7</accession>
<evidence type="ECO:0000256" key="4">
    <source>
        <dbReference type="ARBA" id="ARBA00022989"/>
    </source>
</evidence>
<evidence type="ECO:0000313" key="8">
    <source>
        <dbReference type="EMBL" id="BCO08757.1"/>
    </source>
</evidence>
<evidence type="ECO:0000256" key="1">
    <source>
        <dbReference type="ARBA" id="ARBA00004141"/>
    </source>
</evidence>
<feature type="transmembrane region" description="Helical" evidence="6">
    <location>
        <begin position="178"/>
        <end position="196"/>
    </location>
</feature>
<feature type="transmembrane region" description="Helical" evidence="6">
    <location>
        <begin position="93"/>
        <end position="111"/>
    </location>
</feature>
<dbReference type="GO" id="GO:0016020">
    <property type="term" value="C:membrane"/>
    <property type="evidence" value="ECO:0007669"/>
    <property type="project" value="UniProtKB-SubCell"/>
</dbReference>
<name>A0A915XJJ7_9BACT</name>
<evidence type="ECO:0000256" key="3">
    <source>
        <dbReference type="ARBA" id="ARBA00022692"/>
    </source>
</evidence>
<feature type="transmembrane region" description="Helical" evidence="6">
    <location>
        <begin position="63"/>
        <end position="81"/>
    </location>
</feature>
<dbReference type="PANTHER" id="PTHR32322:SF2">
    <property type="entry name" value="EAMA DOMAIN-CONTAINING PROTEIN"/>
    <property type="match status" value="1"/>
</dbReference>
<comment type="similarity">
    <text evidence="2">Belongs to the EamA transporter family.</text>
</comment>
<dbReference type="PANTHER" id="PTHR32322">
    <property type="entry name" value="INNER MEMBRANE TRANSPORTER"/>
    <property type="match status" value="1"/>
</dbReference>
<evidence type="ECO:0000259" key="7">
    <source>
        <dbReference type="Pfam" id="PF00892"/>
    </source>
</evidence>
<dbReference type="AlphaFoldDB" id="A0A915XJJ7"/>
<evidence type="ECO:0000256" key="5">
    <source>
        <dbReference type="ARBA" id="ARBA00023136"/>
    </source>
</evidence>
<dbReference type="Proteomes" id="UP001063350">
    <property type="component" value="Chromosome"/>
</dbReference>
<proteinExistence type="inferred from homology"/>
<dbReference type="InterPro" id="IPR000620">
    <property type="entry name" value="EamA_dom"/>
</dbReference>
<dbReference type="EMBL" id="AP024233">
    <property type="protein sequence ID" value="BCO08757.1"/>
    <property type="molecule type" value="Genomic_DNA"/>
</dbReference>
<sequence>MAIHLLMILCATLVSTSFTVGDAIANGMDPAVLTLLRFFLAALLFAPWIRRKFGLALPRPADLGRYAMISGALVGFFWLMFQALRSTSALNTSVLFTLVPGISGLYSAVLLRERLGRNRLLALALATAGAIWVIFRGDITLLVNLKMNQGDLLFFIGCLLMALYTPLVKLLHRGESMAFMTFWILVTGCGWLLILGGNRLFQVEWSQISLSVWAGIVYLAVFCTIITFFLSQYAVLFIGPTRVMAYSYLYPPLVIGLELLSGHPLPSLRTLAGILLIIPAMVVVQRQDRPPGPESQDRTG</sequence>
<keyword evidence="3 6" id="KW-0812">Transmembrane</keyword>
<dbReference type="SUPFAM" id="SSF103481">
    <property type="entry name" value="Multidrug resistance efflux transporter EmrE"/>
    <property type="match status" value="2"/>
</dbReference>
<keyword evidence="5 6" id="KW-0472">Membrane</keyword>
<reference evidence="8" key="1">
    <citation type="submission" date="2020-12" db="EMBL/GenBank/DDBJ databases">
        <title>Desulfobium dissulfuricans gen. nov., sp. nov., a novel mesophilic, sulfate-reducing bacterium isolated from a deep-sea hydrothermal vent.</title>
        <authorList>
            <person name="Hashimoto Y."/>
            <person name="Tame A."/>
            <person name="Sawayama S."/>
            <person name="Miyazaki J."/>
            <person name="Takai K."/>
            <person name="Nakagawa S."/>
        </authorList>
    </citation>
    <scope>NUCLEOTIDE SEQUENCE</scope>
    <source>
        <strain evidence="8">GF1</strain>
    </source>
</reference>
<dbReference type="InterPro" id="IPR050638">
    <property type="entry name" value="AA-Vitamin_Transporters"/>
</dbReference>
<feature type="transmembrane region" description="Helical" evidence="6">
    <location>
        <begin position="152"/>
        <end position="171"/>
    </location>
</feature>
<feature type="transmembrane region" description="Helical" evidence="6">
    <location>
        <begin position="120"/>
        <end position="137"/>
    </location>
</feature>